<feature type="transmembrane region" description="Helical" evidence="1">
    <location>
        <begin position="37"/>
        <end position="55"/>
    </location>
</feature>
<organism evidence="2 3">
    <name type="scientific">Alloscardovia theropitheci</name>
    <dbReference type="NCBI Taxonomy" id="2496842"/>
    <lineage>
        <taxon>Bacteria</taxon>
        <taxon>Bacillati</taxon>
        <taxon>Actinomycetota</taxon>
        <taxon>Actinomycetes</taxon>
        <taxon>Bifidobacteriales</taxon>
        <taxon>Bifidobacteriaceae</taxon>
        <taxon>Alloscardovia</taxon>
    </lineage>
</organism>
<keyword evidence="1" id="KW-1133">Transmembrane helix</keyword>
<protein>
    <submittedName>
        <fullName evidence="2">DUF3017 domain-containing protein</fullName>
    </submittedName>
</protein>
<dbReference type="Proteomes" id="UP000291289">
    <property type="component" value="Unassembled WGS sequence"/>
</dbReference>
<keyword evidence="3" id="KW-1185">Reference proteome</keyword>
<keyword evidence="1" id="KW-0472">Membrane</keyword>
<name>A0A4R0QTX2_9BIFI</name>
<evidence type="ECO:0000256" key="1">
    <source>
        <dbReference type="SAM" id="Phobius"/>
    </source>
</evidence>
<feature type="transmembrane region" description="Helical" evidence="1">
    <location>
        <begin position="67"/>
        <end position="89"/>
    </location>
</feature>
<reference evidence="2 3" key="1">
    <citation type="submission" date="2018-12" db="EMBL/GenBank/DDBJ databases">
        <title>Alloscrdovia theropitheci sp. nov: a novel taxon from the feces of the bleeding-herat monkey (Theropithecus geleda).</title>
        <authorList>
            <person name="Modesto M."/>
        </authorList>
    </citation>
    <scope>NUCLEOTIDE SEQUENCE [LARGE SCALE GENOMIC DNA]</scope>
    <source>
        <strain evidence="2 3">GLDI4/2</strain>
    </source>
</reference>
<accession>A0A4R0QTX2</accession>
<evidence type="ECO:0000313" key="3">
    <source>
        <dbReference type="Proteomes" id="UP000291289"/>
    </source>
</evidence>
<proteinExistence type="predicted"/>
<comment type="caution">
    <text evidence="2">The sequence shown here is derived from an EMBL/GenBank/DDBJ whole genome shotgun (WGS) entry which is preliminary data.</text>
</comment>
<dbReference type="EMBL" id="RXLP01000004">
    <property type="protein sequence ID" value="TCD54785.1"/>
    <property type="molecule type" value="Genomic_DNA"/>
</dbReference>
<feature type="transmembrane region" description="Helical" evidence="1">
    <location>
        <begin position="12"/>
        <end position="31"/>
    </location>
</feature>
<gene>
    <name evidence="2" type="ORF">EJ419_01420</name>
</gene>
<dbReference type="OrthoDB" id="3239627at2"/>
<dbReference type="AlphaFoldDB" id="A0A4R0QTX2"/>
<sequence>MPKSQPHHIQPIWPSLTTVVILIVCSVLAWFGFVDIATYLIAAYALVMGIARVILRDKSPWKVRSVIFDSIISFGLAIGLVVTYISIILI</sequence>
<dbReference type="RefSeq" id="WP_131283135.1">
    <property type="nucleotide sequence ID" value="NZ_RXLP01000004.1"/>
</dbReference>
<evidence type="ECO:0000313" key="2">
    <source>
        <dbReference type="EMBL" id="TCD54785.1"/>
    </source>
</evidence>
<keyword evidence="1" id="KW-0812">Transmembrane</keyword>